<organism evidence="1">
    <name type="scientific">marine sediment metagenome</name>
    <dbReference type="NCBI Taxonomy" id="412755"/>
    <lineage>
        <taxon>unclassified sequences</taxon>
        <taxon>metagenomes</taxon>
        <taxon>ecological metagenomes</taxon>
    </lineage>
</organism>
<comment type="caution">
    <text evidence="1">The sequence shown here is derived from an EMBL/GenBank/DDBJ whole genome shotgun (WGS) entry which is preliminary data.</text>
</comment>
<accession>A0A0F9M3H2</accession>
<sequence>MPVDVDWKLIIRDGDAKWTEVAKKVINAIVDYASKTNEFRTVRIGGHEEVDTLPGFYIMFPGLDDQDRIAYERNENVFTFECLYACTGKG</sequence>
<evidence type="ECO:0000313" key="1">
    <source>
        <dbReference type="EMBL" id="KKM93896.1"/>
    </source>
</evidence>
<name>A0A0F9M3H2_9ZZZZ</name>
<dbReference type="AlphaFoldDB" id="A0A0F9M3H2"/>
<feature type="non-terminal residue" evidence="1">
    <location>
        <position position="90"/>
    </location>
</feature>
<proteinExistence type="predicted"/>
<reference evidence="1" key="1">
    <citation type="journal article" date="2015" name="Nature">
        <title>Complex archaea that bridge the gap between prokaryotes and eukaryotes.</title>
        <authorList>
            <person name="Spang A."/>
            <person name="Saw J.H."/>
            <person name="Jorgensen S.L."/>
            <person name="Zaremba-Niedzwiedzka K."/>
            <person name="Martijn J."/>
            <person name="Lind A.E."/>
            <person name="van Eijk R."/>
            <person name="Schleper C."/>
            <person name="Guy L."/>
            <person name="Ettema T.J."/>
        </authorList>
    </citation>
    <scope>NUCLEOTIDE SEQUENCE</scope>
</reference>
<gene>
    <name evidence="1" type="ORF">LCGC14_1203840</name>
</gene>
<dbReference type="EMBL" id="LAZR01006211">
    <property type="protein sequence ID" value="KKM93896.1"/>
    <property type="molecule type" value="Genomic_DNA"/>
</dbReference>
<protein>
    <submittedName>
        <fullName evidence="1">Uncharacterized protein</fullName>
    </submittedName>
</protein>